<proteinExistence type="predicted"/>
<dbReference type="Gene3D" id="3.40.50.1820">
    <property type="entry name" value="alpha/beta hydrolase"/>
    <property type="match status" value="1"/>
</dbReference>
<dbReference type="Pfam" id="PF06028">
    <property type="entry name" value="DUF915"/>
    <property type="match status" value="1"/>
</dbReference>
<dbReference type="InterPro" id="IPR029058">
    <property type="entry name" value="AB_hydrolase_fold"/>
</dbReference>
<protein>
    <submittedName>
        <fullName evidence="3">Acyltransferase</fullName>
    </submittedName>
</protein>
<evidence type="ECO:0000256" key="2">
    <source>
        <dbReference type="SAM" id="Phobius"/>
    </source>
</evidence>
<dbReference type="InterPro" id="IPR010315">
    <property type="entry name" value="DUF915_hydro-like"/>
</dbReference>
<reference evidence="3 4" key="1">
    <citation type="journal article" date="2023" name="Microbiol. Spectr.">
        <title>Symbiosis of Carpenter Bees with Uncharacterized Lactic Acid Bacteria Showing NAD Auxotrophy.</title>
        <authorList>
            <person name="Kawasaki S."/>
            <person name="Ozawa K."/>
            <person name="Mori T."/>
            <person name="Yamamoto A."/>
            <person name="Ito M."/>
            <person name="Ohkuma M."/>
            <person name="Sakamoto M."/>
            <person name="Matsutani M."/>
        </authorList>
    </citation>
    <scope>NUCLEOTIDE SEQUENCE [LARGE SCALE GENOMIC DNA]</scope>
    <source>
        <strain evidence="3 4">KimC2</strain>
    </source>
</reference>
<name>A0AAU9DKH6_9LACO</name>
<keyword evidence="2" id="KW-0472">Membrane</keyword>
<evidence type="ECO:0000313" key="3">
    <source>
        <dbReference type="EMBL" id="BDR57342.1"/>
    </source>
</evidence>
<feature type="compositionally biased region" description="Basic and acidic residues" evidence="1">
    <location>
        <begin position="292"/>
        <end position="303"/>
    </location>
</feature>
<feature type="compositionally biased region" description="Low complexity" evidence="1">
    <location>
        <begin position="304"/>
        <end position="313"/>
    </location>
</feature>
<dbReference type="RefSeq" id="WP_317696362.1">
    <property type="nucleotide sequence ID" value="NZ_AP026801.1"/>
</dbReference>
<keyword evidence="3" id="KW-0808">Transferase</keyword>
<feature type="region of interest" description="Disordered" evidence="1">
    <location>
        <begin position="280"/>
        <end position="313"/>
    </location>
</feature>
<evidence type="ECO:0000313" key="4">
    <source>
        <dbReference type="Proteomes" id="UP001321804"/>
    </source>
</evidence>
<evidence type="ECO:0000256" key="1">
    <source>
        <dbReference type="SAM" id="MobiDB-lite"/>
    </source>
</evidence>
<dbReference type="KEGG" id="xak:KIMC2_19040"/>
<dbReference type="Proteomes" id="UP001321804">
    <property type="component" value="Chromosome"/>
</dbReference>
<feature type="transmembrane region" description="Helical" evidence="2">
    <location>
        <begin position="12"/>
        <end position="31"/>
    </location>
</feature>
<keyword evidence="2" id="KW-1133">Transmembrane helix</keyword>
<keyword evidence="2" id="KW-0812">Transmembrane</keyword>
<keyword evidence="4" id="KW-1185">Reference proteome</keyword>
<sequence length="313" mass="35373">MQIKRLLKYAGIFLTVLIVFLGLTIPSYNWMRDNVKSARDVHNSRLSPVIFIPGSDATVDRFDNLFSELNSSTTKHSVIKITVQKNNTLTVTGKLMPRDLQPFFVVGFKNNSDGYDNIKKQAKWFDVAMKYLRKHYYFNNFSGVGHSNGGLIYTLYLEKYFSSDDLGINTLITIATPFNFNEADSEKKTQMLANMVDDRKSIPKNLVMYSIAGSTNFTDDGIVPWQSVEAGKYIYQDQVKNYTQITVTGSKSDHSDLVQNPQVVQIIRSNALLNNLRIQNQTDIPPKHHPQKKEGSSKTESSSKSKSSSSSKK</sequence>
<dbReference type="SUPFAM" id="SSF53474">
    <property type="entry name" value="alpha/beta-Hydrolases"/>
    <property type="match status" value="1"/>
</dbReference>
<accession>A0AAU9DKH6</accession>
<dbReference type="GO" id="GO:0016746">
    <property type="term" value="F:acyltransferase activity"/>
    <property type="evidence" value="ECO:0007669"/>
    <property type="project" value="UniProtKB-KW"/>
</dbReference>
<dbReference type="EMBL" id="AP026801">
    <property type="protein sequence ID" value="BDR57342.1"/>
    <property type="molecule type" value="Genomic_DNA"/>
</dbReference>
<dbReference type="AlphaFoldDB" id="A0AAU9DKH6"/>
<keyword evidence="3" id="KW-0012">Acyltransferase</keyword>
<organism evidence="3 4">
    <name type="scientific">Xylocopilactobacillus apis</name>
    <dbReference type="NCBI Taxonomy" id="2932183"/>
    <lineage>
        <taxon>Bacteria</taxon>
        <taxon>Bacillati</taxon>
        <taxon>Bacillota</taxon>
        <taxon>Bacilli</taxon>
        <taxon>Lactobacillales</taxon>
        <taxon>Lactobacillaceae</taxon>
        <taxon>Xylocopilactobacillus</taxon>
    </lineage>
</organism>
<gene>
    <name evidence="3" type="ORF">KIMC2_19040</name>
</gene>